<evidence type="ECO:0000313" key="14">
    <source>
        <dbReference type="EMBL" id="MBM4717320.1"/>
    </source>
</evidence>
<evidence type="ECO:0000313" key="3">
    <source>
        <dbReference type="EMBL" id="ARX59016.1"/>
    </source>
</evidence>
<geneLocation type="plasmid" evidence="11">
    <name>pVAPA2279</name>
</geneLocation>
<dbReference type="EMBL" id="WUXD01000038">
    <property type="protein sequence ID" value="MBM4628535.1"/>
    <property type="molecule type" value="Genomic_DNA"/>
</dbReference>
<geneLocation type="plasmid" evidence="6">
    <name>pVAPA1637</name>
</geneLocation>
<dbReference type="EMBL" id="KX443395">
    <property type="protein sequence ID" value="ARX59394.1"/>
    <property type="molecule type" value="Genomic_DNA"/>
</dbReference>
<evidence type="ECO:0000313" key="5">
    <source>
        <dbReference type="EMBL" id="ARX59148.1"/>
    </source>
</evidence>
<protein>
    <submittedName>
        <fullName evidence="3">Uncharacterized protein</fullName>
    </submittedName>
</protein>
<dbReference type="EMBL" id="KX443403">
    <property type="protein sequence ID" value="ARX60279.1"/>
    <property type="molecule type" value="Genomic_DNA"/>
</dbReference>
<geneLocation type="plasmid" evidence="7">
    <name>pVAPA1643</name>
</geneLocation>
<reference evidence="16" key="3">
    <citation type="journal article" date="2020" name="Environ. Microbiol.">
        <title>The novel and transferable erm(51) gene confers Macrolides, Lincosamides, and Streptogramins B (MLSB) resistance to clonal Rhodococcus equi in the environment.</title>
        <authorList>
            <person name="Huber L."/>
            <person name="Giguere S."/>
            <person name="Slovis N.M."/>
            <person name="Alvarez-Narvaez S."/>
            <person name="Hart K.A."/>
            <person name="Greiter M."/>
            <person name="Morris E.R.A."/>
            <person name="Cohen N.D."/>
        </authorList>
    </citation>
    <scope>NUCLEOTIDE SEQUENCE</scope>
    <source>
        <strain evidence="16">Lh_116_1</strain>
        <strain evidence="17">Lh_16_1</strain>
    </source>
</reference>
<geneLocation type="plasmid" evidence="4">
    <name>pVAPA1422</name>
</geneLocation>
<dbReference type="EMBL" id="WVBC01000020">
    <property type="protein sequence ID" value="NKT77925.1"/>
    <property type="molecule type" value="Genomic_DNA"/>
</dbReference>
<evidence type="ECO:0000313" key="12">
    <source>
        <dbReference type="EMBL" id="MBM4566238.1"/>
    </source>
</evidence>
<dbReference type="EMBL" id="KX443389">
    <property type="protein sequence ID" value="ARX59016.1"/>
    <property type="molecule type" value="Genomic_DNA"/>
</dbReference>
<geneLocation type="plasmid" evidence="8">
    <name>pVAPA2282</name>
</geneLocation>
<evidence type="ECO:0000313" key="6">
    <source>
        <dbReference type="EMBL" id="ARX59243.1"/>
    </source>
</evidence>
<dbReference type="Proteomes" id="UP000738270">
    <property type="component" value="Unassembled WGS sequence"/>
</dbReference>
<proteinExistence type="predicted"/>
<dbReference type="RefSeq" id="WP_157664925.1">
    <property type="nucleotide sequence ID" value="NC_002576.1"/>
</dbReference>
<evidence type="ECO:0000313" key="8">
    <source>
        <dbReference type="EMBL" id="ARX59394.1"/>
    </source>
</evidence>
<accession>A0A1Z1UW64</accession>
<evidence type="ECO:0000313" key="15">
    <source>
        <dbReference type="EMBL" id="MBM4717393.1"/>
    </source>
</evidence>
<evidence type="ECO:0000313" key="16">
    <source>
        <dbReference type="EMBL" id="NKT77925.1"/>
    </source>
</evidence>
<dbReference type="EMBL" id="KX443405">
    <property type="protein sequence ID" value="ARX60431.1"/>
    <property type="molecule type" value="Genomic_DNA"/>
</dbReference>
<dbReference type="Proteomes" id="UP000608063">
    <property type="component" value="Unassembled WGS sequence"/>
</dbReference>
<dbReference type="EMBL" id="WUYC01000012">
    <property type="protein sequence ID" value="MBM4717393.1"/>
    <property type="molecule type" value="Genomic_DNA"/>
</dbReference>
<evidence type="ECO:0000313" key="17">
    <source>
        <dbReference type="EMBL" id="NKW44516.1"/>
    </source>
</evidence>
<evidence type="ECO:0000256" key="1">
    <source>
        <dbReference type="SAM" id="MobiDB-lite"/>
    </source>
</evidence>
<dbReference type="EMBL" id="KX443388">
    <property type="protein sequence ID" value="ARX58988.1"/>
    <property type="molecule type" value="Genomic_DNA"/>
</dbReference>
<dbReference type="EMBL" id="KX443392">
    <property type="protein sequence ID" value="ARX59148.1"/>
    <property type="molecule type" value="Genomic_DNA"/>
</dbReference>
<name>A0A1Z1UW64_RHOHA</name>
<dbReference type="EMBL" id="KX443390">
    <property type="protein sequence ID" value="ARX59141.1"/>
    <property type="molecule type" value="Genomic_DNA"/>
</dbReference>
<geneLocation type="plasmid" evidence="2">
    <name>pVAPA1216</name>
</geneLocation>
<evidence type="ECO:0000313" key="13">
    <source>
        <dbReference type="EMBL" id="MBM4628535.1"/>
    </source>
</evidence>
<geneLocation type="plasmid" evidence="3">
    <name>pVAPA1357</name>
</geneLocation>
<dbReference type="EMBL" id="WUXR01000006">
    <property type="protein sequence ID" value="MBM4566238.1"/>
    <property type="molecule type" value="Genomic_DNA"/>
</dbReference>
<geneLocation type="plasmid" evidence="9">
    <name>pVAPA2285</name>
</geneLocation>
<geneLocation type="plasmid" evidence="5">
    <name>pVAPA1340</name>
</geneLocation>
<evidence type="ECO:0000313" key="4">
    <source>
        <dbReference type="EMBL" id="ARX59141.1"/>
    </source>
</evidence>
<sequence>MGAREVRPEAITEVAEEVAEKIDVLLERATDTVLGAPQPGSDAWQQAWAARDTDAGRAALAHRTRIKAAIAQAAGVDPGPELERARRAGIVTDDPTAEPPPERAKRRRRPGDEDQLSMW</sequence>
<evidence type="ECO:0000313" key="9">
    <source>
        <dbReference type="EMBL" id="ARX60183.1"/>
    </source>
</evidence>
<evidence type="ECO:0000313" key="11">
    <source>
        <dbReference type="EMBL" id="ARX60431.1"/>
    </source>
</evidence>
<dbReference type="Proteomes" id="UP000706122">
    <property type="component" value="Unassembled WGS sequence"/>
</dbReference>
<keyword evidence="3" id="KW-0614">Plasmid</keyword>
<organism evidence="3">
    <name type="scientific">Rhodococcus hoagii</name>
    <name type="common">Corynebacterium equii</name>
    <dbReference type="NCBI Taxonomy" id="43767"/>
    <lineage>
        <taxon>Bacteria</taxon>
        <taxon>Bacillati</taxon>
        <taxon>Actinomycetota</taxon>
        <taxon>Actinomycetes</taxon>
        <taxon>Mycobacteriales</taxon>
        <taxon>Nocardiaceae</taxon>
        <taxon>Prescottella</taxon>
    </lineage>
</organism>
<dbReference type="AlphaFoldDB" id="A0A1Z1UW64"/>
<evidence type="ECO:0000313" key="2">
    <source>
        <dbReference type="EMBL" id="ARX58988.1"/>
    </source>
</evidence>
<dbReference type="EMBL" id="KX443402">
    <property type="protein sequence ID" value="ARX60183.1"/>
    <property type="molecule type" value="Genomic_DNA"/>
</dbReference>
<dbReference type="EMBL" id="KX443393">
    <property type="protein sequence ID" value="ARX59243.1"/>
    <property type="molecule type" value="Genomic_DNA"/>
</dbReference>
<reference evidence="12" key="2">
    <citation type="submission" date="2019-11" db="EMBL/GenBank/DDBJ databases">
        <title>Spread of Macrolides and rifampicin resistant Rhodococcus equi in clinical isolates in the USA.</title>
        <authorList>
            <person name="Alvarez-Narvaez S."/>
            <person name="Huber L."/>
            <person name="Cohen N.D."/>
            <person name="Slovis N."/>
            <person name="Greiter M."/>
            <person name="Giguere S."/>
            <person name="Hart K."/>
        </authorList>
    </citation>
    <scope>NUCLEOTIDE SEQUENCE</scope>
    <source>
        <strain evidence="12">Lh_17</strain>
        <strain evidence="13">Lh_38</strain>
        <strain evidence="14">Lh_5</strain>
    </source>
</reference>
<evidence type="ECO:0000313" key="10">
    <source>
        <dbReference type="EMBL" id="ARX60279.1"/>
    </source>
</evidence>
<geneLocation type="plasmid" evidence="10">
    <name>pVAPA2288</name>
</geneLocation>
<gene>
    <name evidence="12" type="ORF">GS441_12555</name>
    <name evidence="13" type="ORF">GS453_17410</name>
    <name evidence="14" type="ORF">GS551_24675</name>
    <name evidence="15" type="ORF">GS551_25055</name>
    <name evidence="16" type="ORF">GS882_07260</name>
    <name evidence="17" type="ORF">GS947_23925</name>
    <name evidence="2" type="ORF">pVAPA1216_0740</name>
    <name evidence="5" type="ORF">pVAPA1340_0740</name>
    <name evidence="3" type="ORF">pVAPA1357_0740</name>
    <name evidence="4" type="ORF">pVAPA1422_0740</name>
    <name evidence="6" type="ORF">pVAPA1637_0740</name>
    <name evidence="7" type="ORF">pVAPA1643_0740</name>
    <name evidence="11" type="ORF">pVAPA2279_0740</name>
    <name evidence="8" type="ORF">pVAPA2282_0740</name>
    <name evidence="9" type="ORF">pVAPA2285_0740</name>
    <name evidence="10" type="ORF">pVAPA2288_0740</name>
</gene>
<dbReference type="EMBL" id="WVDC01000024">
    <property type="protein sequence ID" value="NKW44516.1"/>
    <property type="molecule type" value="Genomic_DNA"/>
</dbReference>
<dbReference type="EMBL" id="KX443394">
    <property type="protein sequence ID" value="ARX59299.1"/>
    <property type="molecule type" value="Genomic_DNA"/>
</dbReference>
<dbReference type="Proteomes" id="UP000603463">
    <property type="component" value="Unassembled WGS sequence"/>
</dbReference>
<dbReference type="Proteomes" id="UP000808906">
    <property type="component" value="Unassembled WGS sequence"/>
</dbReference>
<dbReference type="EMBL" id="WUYC01000012">
    <property type="protein sequence ID" value="MBM4717320.1"/>
    <property type="molecule type" value="Genomic_DNA"/>
</dbReference>
<feature type="region of interest" description="Disordered" evidence="1">
    <location>
        <begin position="74"/>
        <end position="119"/>
    </location>
</feature>
<evidence type="ECO:0000313" key="7">
    <source>
        <dbReference type="EMBL" id="ARX59299.1"/>
    </source>
</evidence>
<reference evidence="3" key="1">
    <citation type="journal article" date="2017" name="Genome Biol. Evol.">
        <title>Comparative Genomics of Rhodococcus equi Virulence Plasmids Indicates Host-Driven Evolution of the vap Pathogenicity Island.</title>
        <authorList>
            <person name="MacArthur I."/>
            <person name="Anastasi E."/>
            <person name="Alvarez S."/>
            <person name="Scortti M."/>
            <person name="Vazquez-Boland J.A."/>
        </authorList>
    </citation>
    <scope>NUCLEOTIDE SEQUENCE</scope>
    <source>
        <strain evidence="2">PAM1216</strain>
        <strain evidence="5">PAM1340</strain>
        <strain evidence="3">PAM1357</strain>
        <strain evidence="4">PAM1422</strain>
        <strain evidence="6">PAM1637</strain>
        <strain evidence="7">PAM1643</strain>
        <strain evidence="11">PAM2279</strain>
        <strain evidence="8">PAM2282</strain>
        <strain evidence="9">PAM2285</strain>
        <strain evidence="10">PAM2288</strain>
        <plasmid evidence="2">pVAPA1216</plasmid>
        <plasmid evidence="5">pVAPA1340</plasmid>
        <plasmid evidence="3">pVAPA1357</plasmid>
        <plasmid evidence="4">pVAPA1422</plasmid>
        <plasmid evidence="6">pVAPA1637</plasmid>
        <plasmid evidence="7">pVAPA1643</plasmid>
        <plasmid evidence="11">pVAPA2279</plasmid>
        <plasmid evidence="8">pVAPA2282</plasmid>
        <plasmid evidence="9">pVAPA2285</plasmid>
        <plasmid evidence="10">pVAPA2288</plasmid>
    </source>
</reference>